<dbReference type="GeneID" id="14909903"/>
<keyword evidence="4 5" id="KW-0472">Membrane</keyword>
<evidence type="ECO:0000256" key="3">
    <source>
        <dbReference type="ARBA" id="ARBA00022989"/>
    </source>
</evidence>
<proteinExistence type="predicted"/>
<dbReference type="Pfam" id="PF02535">
    <property type="entry name" value="Zip"/>
    <property type="match status" value="1"/>
</dbReference>
<keyword evidence="2 5" id="KW-0812">Transmembrane</keyword>
<dbReference type="Proteomes" id="UP000008983">
    <property type="component" value="Unassembled WGS sequence"/>
</dbReference>
<dbReference type="PANTHER" id="PTHR11040:SF140">
    <property type="entry name" value="ZRT (ZRT), IRT- (IRT-) LIKE PROTEIN TRANSPORTER"/>
    <property type="match status" value="1"/>
</dbReference>
<dbReference type="PANTHER" id="PTHR11040">
    <property type="entry name" value="ZINC/IRON TRANSPORTER"/>
    <property type="match status" value="1"/>
</dbReference>
<protein>
    <submittedName>
        <fullName evidence="6">Zip zinc transporter family protein, putative</fullName>
    </submittedName>
</protein>
<keyword evidence="7" id="KW-1185">Reference proteome</keyword>
<evidence type="ECO:0000313" key="6">
    <source>
        <dbReference type="EMBL" id="EGR33716.1"/>
    </source>
</evidence>
<evidence type="ECO:0000256" key="4">
    <source>
        <dbReference type="ARBA" id="ARBA00023136"/>
    </source>
</evidence>
<dbReference type="RefSeq" id="XP_004037702.1">
    <property type="nucleotide sequence ID" value="XM_004037654.1"/>
</dbReference>
<feature type="transmembrane region" description="Helical" evidence="5">
    <location>
        <begin position="12"/>
        <end position="29"/>
    </location>
</feature>
<dbReference type="GO" id="GO:0016020">
    <property type="term" value="C:membrane"/>
    <property type="evidence" value="ECO:0007669"/>
    <property type="project" value="UniProtKB-SubCell"/>
</dbReference>
<sequence>QHEHIDVKHNNFPWSFFISIISFSLILFIDKVITGGHSHGDHTHGDHSHGQNIECQNKQQSNAICQNEDQDRHIRLSLSKQKKQVDKINKEIEKTDNSKNLKPYILQVAFGIHATLEGLVIGLENDWIKCLIFAAAVLCHKWAEGITVGLLFKKANINLKVATIMIFIQAIMNPIGVGIGWSLSNSGSLVIGIFMSISAGTFIYIATLEVLVEEFSDKRFRFEKFIFFLIAVGFISGLWFLEQKIGYE</sequence>
<name>G0QM40_ICHMU</name>
<feature type="transmembrane region" description="Helical" evidence="5">
    <location>
        <begin position="224"/>
        <end position="241"/>
    </location>
</feature>
<gene>
    <name evidence="6" type="ORF">IMG5_043190</name>
</gene>
<evidence type="ECO:0000256" key="2">
    <source>
        <dbReference type="ARBA" id="ARBA00022692"/>
    </source>
</evidence>
<dbReference type="InParanoid" id="G0QM40"/>
<reference evidence="6 7" key="1">
    <citation type="submission" date="2011-07" db="EMBL/GenBank/DDBJ databases">
        <authorList>
            <person name="Coyne R."/>
            <person name="Brami D."/>
            <person name="Johnson J."/>
            <person name="Hostetler J."/>
            <person name="Hannick L."/>
            <person name="Clark T."/>
            <person name="Cassidy-Hanley D."/>
            <person name="Inman J."/>
        </authorList>
    </citation>
    <scope>NUCLEOTIDE SEQUENCE [LARGE SCALE GENOMIC DNA]</scope>
    <source>
        <strain evidence="6 7">G5</strain>
    </source>
</reference>
<dbReference type="InterPro" id="IPR003689">
    <property type="entry name" value="ZIP"/>
</dbReference>
<dbReference type="eggNOG" id="KOG1558">
    <property type="taxonomic scope" value="Eukaryota"/>
</dbReference>
<evidence type="ECO:0000256" key="5">
    <source>
        <dbReference type="SAM" id="Phobius"/>
    </source>
</evidence>
<comment type="subcellular location">
    <subcellularLocation>
        <location evidence="1">Membrane</location>
        <topology evidence="1">Multi-pass membrane protein</topology>
    </subcellularLocation>
</comment>
<accession>G0QM40</accession>
<dbReference type="EMBL" id="GL983379">
    <property type="protein sequence ID" value="EGR33716.1"/>
    <property type="molecule type" value="Genomic_DNA"/>
</dbReference>
<keyword evidence="3 5" id="KW-1133">Transmembrane helix</keyword>
<dbReference type="OrthoDB" id="10263369at2759"/>
<feature type="transmembrane region" description="Helical" evidence="5">
    <location>
        <begin position="161"/>
        <end position="183"/>
    </location>
</feature>
<dbReference type="AlphaFoldDB" id="G0QM40"/>
<evidence type="ECO:0000313" key="7">
    <source>
        <dbReference type="Proteomes" id="UP000008983"/>
    </source>
</evidence>
<dbReference type="STRING" id="857967.G0QM40"/>
<feature type="non-terminal residue" evidence="6">
    <location>
        <position position="1"/>
    </location>
</feature>
<dbReference type="OMA" id="KHATNGH"/>
<dbReference type="GO" id="GO:0005385">
    <property type="term" value="F:zinc ion transmembrane transporter activity"/>
    <property type="evidence" value="ECO:0007669"/>
    <property type="project" value="TreeGrafter"/>
</dbReference>
<feature type="transmembrane region" description="Helical" evidence="5">
    <location>
        <begin position="189"/>
        <end position="212"/>
    </location>
</feature>
<organism evidence="6 7">
    <name type="scientific">Ichthyophthirius multifiliis</name>
    <name type="common">White spot disease agent</name>
    <name type="synonym">Ich</name>
    <dbReference type="NCBI Taxonomy" id="5932"/>
    <lineage>
        <taxon>Eukaryota</taxon>
        <taxon>Sar</taxon>
        <taxon>Alveolata</taxon>
        <taxon>Ciliophora</taxon>
        <taxon>Intramacronucleata</taxon>
        <taxon>Oligohymenophorea</taxon>
        <taxon>Hymenostomatida</taxon>
        <taxon>Ophryoglenina</taxon>
        <taxon>Ichthyophthirius</taxon>
    </lineage>
</organism>
<evidence type="ECO:0000256" key="1">
    <source>
        <dbReference type="ARBA" id="ARBA00004141"/>
    </source>
</evidence>